<keyword evidence="1" id="KW-0812">Transmembrane</keyword>
<feature type="transmembrane region" description="Helical" evidence="1">
    <location>
        <begin position="309"/>
        <end position="328"/>
    </location>
</feature>
<proteinExistence type="predicted"/>
<dbReference type="Proteomes" id="UP001497480">
    <property type="component" value="Unassembled WGS sequence"/>
</dbReference>
<evidence type="ECO:0000313" key="3">
    <source>
        <dbReference type="Proteomes" id="UP001497480"/>
    </source>
</evidence>
<protein>
    <submittedName>
        <fullName evidence="2">Uncharacterized protein</fullName>
    </submittedName>
</protein>
<dbReference type="EMBL" id="CAXHTB010000012">
    <property type="protein sequence ID" value="CAL0316990.1"/>
    <property type="molecule type" value="Genomic_DNA"/>
</dbReference>
<comment type="caution">
    <text evidence="2">The sequence shown here is derived from an EMBL/GenBank/DDBJ whole genome shotgun (WGS) entry which is preliminary data.</text>
</comment>
<dbReference type="PANTHER" id="PTHR31061">
    <property type="entry name" value="LD22376P"/>
    <property type="match status" value="1"/>
</dbReference>
<accession>A0AAV1X5S9</accession>
<keyword evidence="1" id="KW-1133">Transmembrane helix</keyword>
<keyword evidence="3" id="KW-1185">Reference proteome</keyword>
<dbReference type="AlphaFoldDB" id="A0AAV1X5S9"/>
<sequence>MGLECAIQSLYKIVSAEEFTEKRNSWSFWASPSELESIQDHEIEKQTFFTDSVVAATNLVSKQGPCWSQLKFSGMMQWGQKRQVRFLGRHEEQNFESLSKETRASVELIEGANEKRKIVEEEEEEEETEAEKAVPFGVLRMIRQCKRSHQNVSSSSGLQKSKIVTNDPKKQQLVVHNNKKRKVSIDRWSAERKIWILGTIVTILLSLSRGRWGSLLQLKDKIGTTIGEAKEIADIVEEVSEKVDKVVEEAEKELPEGIPINKSLYTISYMLLTSATSGLTFIALYVLVDVYGHRRLTSVLEWMGKHAMSIFVLVSSNLAVIAIQGFYWTKPENNIEVQ</sequence>
<keyword evidence="1" id="KW-0472">Membrane</keyword>
<evidence type="ECO:0000256" key="1">
    <source>
        <dbReference type="SAM" id="Phobius"/>
    </source>
</evidence>
<reference evidence="2 3" key="1">
    <citation type="submission" date="2024-03" db="EMBL/GenBank/DDBJ databases">
        <authorList>
            <person name="Martinez-Hernandez J."/>
        </authorList>
    </citation>
    <scope>NUCLEOTIDE SEQUENCE [LARGE SCALE GENOMIC DNA]</scope>
</reference>
<gene>
    <name evidence="2" type="ORF">LLUT_LOCUS18050</name>
</gene>
<organism evidence="2 3">
    <name type="scientific">Lupinus luteus</name>
    <name type="common">European yellow lupine</name>
    <dbReference type="NCBI Taxonomy" id="3873"/>
    <lineage>
        <taxon>Eukaryota</taxon>
        <taxon>Viridiplantae</taxon>
        <taxon>Streptophyta</taxon>
        <taxon>Embryophyta</taxon>
        <taxon>Tracheophyta</taxon>
        <taxon>Spermatophyta</taxon>
        <taxon>Magnoliopsida</taxon>
        <taxon>eudicotyledons</taxon>
        <taxon>Gunneridae</taxon>
        <taxon>Pentapetalae</taxon>
        <taxon>rosids</taxon>
        <taxon>fabids</taxon>
        <taxon>Fabales</taxon>
        <taxon>Fabaceae</taxon>
        <taxon>Papilionoideae</taxon>
        <taxon>50 kb inversion clade</taxon>
        <taxon>genistoids sensu lato</taxon>
        <taxon>core genistoids</taxon>
        <taxon>Genisteae</taxon>
        <taxon>Lupinus</taxon>
    </lineage>
</organism>
<name>A0AAV1X5S9_LUPLU</name>
<dbReference type="PANTHER" id="PTHR31061:SF28">
    <property type="entry name" value="HEPARAN-ALPHA-GLUCOSAMINIDE N-ACETYLTRANSFERASE-LIKE"/>
    <property type="match status" value="1"/>
</dbReference>
<feature type="transmembrane region" description="Helical" evidence="1">
    <location>
        <begin position="267"/>
        <end position="288"/>
    </location>
</feature>
<evidence type="ECO:0000313" key="2">
    <source>
        <dbReference type="EMBL" id="CAL0316990.1"/>
    </source>
</evidence>